<dbReference type="AlphaFoldDB" id="A0A9P9BPY4"/>
<dbReference type="PANTHER" id="PTHR15549">
    <property type="entry name" value="PAIRED IMMUNOGLOBULIN-LIKE TYPE 2 RECEPTOR"/>
    <property type="match status" value="1"/>
</dbReference>
<keyword evidence="3 6" id="KW-1133">Transmembrane helix</keyword>
<dbReference type="InterPro" id="IPR051694">
    <property type="entry name" value="Immunoregulatory_rcpt-like"/>
</dbReference>
<feature type="region of interest" description="Disordered" evidence="5">
    <location>
        <begin position="199"/>
        <end position="238"/>
    </location>
</feature>
<dbReference type="Proteomes" id="UP000756346">
    <property type="component" value="Unassembled WGS sequence"/>
</dbReference>
<feature type="compositionally biased region" description="Polar residues" evidence="5">
    <location>
        <begin position="334"/>
        <end position="344"/>
    </location>
</feature>
<dbReference type="PANTHER" id="PTHR15549:SF26">
    <property type="entry name" value="AXIAL BUDDING PATTERN PROTEIN 2-RELATED"/>
    <property type="match status" value="1"/>
</dbReference>
<feature type="transmembrane region" description="Helical" evidence="6">
    <location>
        <begin position="245"/>
        <end position="269"/>
    </location>
</feature>
<organism evidence="7 8">
    <name type="scientific">Microdochium trichocladiopsis</name>
    <dbReference type="NCBI Taxonomy" id="1682393"/>
    <lineage>
        <taxon>Eukaryota</taxon>
        <taxon>Fungi</taxon>
        <taxon>Dikarya</taxon>
        <taxon>Ascomycota</taxon>
        <taxon>Pezizomycotina</taxon>
        <taxon>Sordariomycetes</taxon>
        <taxon>Xylariomycetidae</taxon>
        <taxon>Xylariales</taxon>
        <taxon>Microdochiaceae</taxon>
        <taxon>Microdochium</taxon>
    </lineage>
</organism>
<dbReference type="EMBL" id="JAGTJQ010000009">
    <property type="protein sequence ID" value="KAH7025001.1"/>
    <property type="molecule type" value="Genomic_DNA"/>
</dbReference>
<dbReference type="GO" id="GO:0016020">
    <property type="term" value="C:membrane"/>
    <property type="evidence" value="ECO:0007669"/>
    <property type="project" value="UniProtKB-SubCell"/>
</dbReference>
<keyword evidence="2 6" id="KW-0812">Transmembrane</keyword>
<evidence type="ECO:0000256" key="2">
    <source>
        <dbReference type="ARBA" id="ARBA00022692"/>
    </source>
</evidence>
<evidence type="ECO:0000256" key="6">
    <source>
        <dbReference type="SAM" id="Phobius"/>
    </source>
</evidence>
<evidence type="ECO:0000256" key="3">
    <source>
        <dbReference type="ARBA" id="ARBA00022989"/>
    </source>
</evidence>
<evidence type="ECO:0000256" key="5">
    <source>
        <dbReference type="SAM" id="MobiDB-lite"/>
    </source>
</evidence>
<accession>A0A9P9BPY4</accession>
<keyword evidence="8" id="KW-1185">Reference proteome</keyword>
<comment type="caution">
    <text evidence="7">The sequence shown here is derived from an EMBL/GenBank/DDBJ whole genome shotgun (WGS) entry which is preliminary data.</text>
</comment>
<name>A0A9P9BPY4_9PEZI</name>
<dbReference type="RefSeq" id="XP_046008549.1">
    <property type="nucleotide sequence ID" value="XM_046161170.1"/>
</dbReference>
<proteinExistence type="predicted"/>
<gene>
    <name evidence="7" type="ORF">B0I36DRAFT_387393</name>
</gene>
<evidence type="ECO:0000256" key="4">
    <source>
        <dbReference type="ARBA" id="ARBA00023136"/>
    </source>
</evidence>
<keyword evidence="4 6" id="KW-0472">Membrane</keyword>
<evidence type="ECO:0000256" key="1">
    <source>
        <dbReference type="ARBA" id="ARBA00004167"/>
    </source>
</evidence>
<evidence type="ECO:0000313" key="8">
    <source>
        <dbReference type="Proteomes" id="UP000756346"/>
    </source>
</evidence>
<feature type="region of interest" description="Disordered" evidence="5">
    <location>
        <begin position="334"/>
        <end position="356"/>
    </location>
</feature>
<dbReference type="GO" id="GO:0071944">
    <property type="term" value="C:cell periphery"/>
    <property type="evidence" value="ECO:0007669"/>
    <property type="project" value="UniProtKB-ARBA"/>
</dbReference>
<reference evidence="7" key="1">
    <citation type="journal article" date="2021" name="Nat. Commun.">
        <title>Genetic determinants of endophytism in the Arabidopsis root mycobiome.</title>
        <authorList>
            <person name="Mesny F."/>
            <person name="Miyauchi S."/>
            <person name="Thiergart T."/>
            <person name="Pickel B."/>
            <person name="Atanasova L."/>
            <person name="Karlsson M."/>
            <person name="Huettel B."/>
            <person name="Barry K.W."/>
            <person name="Haridas S."/>
            <person name="Chen C."/>
            <person name="Bauer D."/>
            <person name="Andreopoulos W."/>
            <person name="Pangilinan J."/>
            <person name="LaButti K."/>
            <person name="Riley R."/>
            <person name="Lipzen A."/>
            <person name="Clum A."/>
            <person name="Drula E."/>
            <person name="Henrissat B."/>
            <person name="Kohler A."/>
            <person name="Grigoriev I.V."/>
            <person name="Martin F.M."/>
            <person name="Hacquard S."/>
        </authorList>
    </citation>
    <scope>NUCLEOTIDE SEQUENCE</scope>
    <source>
        <strain evidence="7">MPI-CAGE-CH-0230</strain>
    </source>
</reference>
<comment type="subcellular location">
    <subcellularLocation>
        <location evidence="1">Membrane</location>
        <topology evidence="1">Single-pass membrane protein</topology>
    </subcellularLocation>
</comment>
<sequence>MATDTPILGELTTTWTPPSQCAVAVAQCSTCALAWQAQECPGGTSVQDDAGCWPPRTRNVATPVPLMDWGVYSPGIACPAGYTTACTHDGSKQRGDFSFHWRPQSSETAVGCCPVGFKCAVMPDYNNAQTCTRVATTGSVLTALCEAGAMAVMAEQTVPFVVTDSQGATTAVRALDVKAPLFQLVFQASDLPGFVSSSSKATTSTTLSPGSSSSIPTQTGSTTLSPTGSSPDASGAAPALSNGQVAGIAVGATLGAVGLVGGLIMALCYKRWKRRQESKYEMLQRQYQHMPPPPSSGTMSYPDSAALSYYGGYVAHDHTKAWAGGQPYHVSTELPSHVSTELPSSTPPLELDSSRR</sequence>
<protein>
    <submittedName>
        <fullName evidence="7">Uncharacterized protein</fullName>
    </submittedName>
</protein>
<dbReference type="GeneID" id="70190716"/>
<evidence type="ECO:0000313" key="7">
    <source>
        <dbReference type="EMBL" id="KAH7025001.1"/>
    </source>
</evidence>
<dbReference type="OrthoDB" id="5429716at2759"/>